<protein>
    <submittedName>
        <fullName evidence="1">Uncharacterized protein</fullName>
    </submittedName>
</protein>
<name>A0A3S5CID7_9PLAT</name>
<evidence type="ECO:0000313" key="2">
    <source>
        <dbReference type="Proteomes" id="UP000784294"/>
    </source>
</evidence>
<dbReference type="Proteomes" id="UP000784294">
    <property type="component" value="Unassembled WGS sequence"/>
</dbReference>
<keyword evidence="2" id="KW-1185">Reference proteome</keyword>
<evidence type="ECO:0000313" key="1">
    <source>
        <dbReference type="EMBL" id="VEL10691.1"/>
    </source>
</evidence>
<accession>A0A3S5CID7</accession>
<dbReference type="EMBL" id="CAAALY010009702">
    <property type="protein sequence ID" value="VEL10691.1"/>
    <property type="molecule type" value="Genomic_DNA"/>
</dbReference>
<dbReference type="AlphaFoldDB" id="A0A3S5CID7"/>
<organism evidence="1 2">
    <name type="scientific">Protopolystoma xenopodis</name>
    <dbReference type="NCBI Taxonomy" id="117903"/>
    <lineage>
        <taxon>Eukaryota</taxon>
        <taxon>Metazoa</taxon>
        <taxon>Spiralia</taxon>
        <taxon>Lophotrochozoa</taxon>
        <taxon>Platyhelminthes</taxon>
        <taxon>Monogenea</taxon>
        <taxon>Polyopisthocotylea</taxon>
        <taxon>Polystomatidea</taxon>
        <taxon>Polystomatidae</taxon>
        <taxon>Protopolystoma</taxon>
    </lineage>
</organism>
<reference evidence="1" key="1">
    <citation type="submission" date="2018-11" db="EMBL/GenBank/DDBJ databases">
        <authorList>
            <consortium name="Pathogen Informatics"/>
        </authorList>
    </citation>
    <scope>NUCLEOTIDE SEQUENCE</scope>
</reference>
<gene>
    <name evidence="1" type="ORF">PXEA_LOCUS4131</name>
</gene>
<proteinExistence type="predicted"/>
<sequence length="159" mass="17339">MLAPGRAGHEKELVSPFFETGASGDKVCPNLSSLKLNMRVASTLRHNGSPGRKCDIDCPSLMLPSGISQVGAITQKFFLILNAPVYSGLFLYSEPLDFVIKQNRSESDLFWLGLMLVQGFANQADLMHSSGRTKVLPHISSTVADTATMNPYCFQDNLT</sequence>
<comment type="caution">
    <text evidence="1">The sequence shown here is derived from an EMBL/GenBank/DDBJ whole genome shotgun (WGS) entry which is preliminary data.</text>
</comment>